<dbReference type="Pfam" id="PF01535">
    <property type="entry name" value="PPR"/>
    <property type="match status" value="3"/>
</dbReference>
<dbReference type="Pfam" id="PF20431">
    <property type="entry name" value="E_motif"/>
    <property type="match status" value="1"/>
</dbReference>
<comment type="caution">
    <text evidence="5">The sequence shown here is derived from an EMBL/GenBank/DDBJ whole genome shotgun (WGS) entry which is preliminary data.</text>
</comment>
<feature type="repeat" description="PPR" evidence="3">
    <location>
        <begin position="102"/>
        <end position="136"/>
    </location>
</feature>
<sequence>MKPTSSSFSTNFATTTSKRLQTSLSNLRIWEEFEAKTCLCNKILDGCPDVLTLKKLHAQVLVIDHLHSNPSIGIKLMRAYSSFGEPKTSRKVFDEIPAADKNIVFFNVMIRSYVNNCMYGEALLVYMNMWRYGVVPDNYTFPCVLKACSVSDNLKVGLQIHAAIVRAGLDFNLFVGNGLIAMYGKCDRLGDARRVLDGMRQRDVVSWNSMVAGFAQKGRFDDALEVCKEMETQLVKPNAGTMASLFPAVTNTSSANVQFVREMFNKMAMKELVSYNVMIAICVNNSLPTEAVEIFSQIESKGLEPDPVTIASVLPACGDLSALELGKRIHEYVVRKGLSQNMFLTNALVDMYAKCGCLQAAREVFDGMGLRDVVSWTSMISAYGMNGQGRDAVGLFSEMLESGVVPDQIVFVSILSACSHSGLLDEGRHYFRLMTREYKMVPRLEHYACMVDLLGRAGLVDEAYKFISQMTVKPSEQLWGALLSACQVYSNMSLGLVAADHLFQLVPEQAGYYVLLSNIYAKAGRWNEVTAVRSVMKSRGISKMPGCSNVEMGKRVHTFLVGDQSHPQTKEIYEELDVLVSKMKEAGYVPETNSALHDVEEEDKECHLAVHSEKLAIVFVIINTEPGTPIRITKNLRVCGDCHVAAKHISKITEREIIVRDTNRFHHFRNGTCSCGDYW</sequence>
<dbReference type="Pfam" id="PF13041">
    <property type="entry name" value="PPR_2"/>
    <property type="match status" value="3"/>
</dbReference>
<dbReference type="NCBIfam" id="TIGR00756">
    <property type="entry name" value="PPR"/>
    <property type="match status" value="4"/>
</dbReference>
<dbReference type="InterPro" id="IPR046849">
    <property type="entry name" value="E2_motif"/>
</dbReference>
<dbReference type="FunFam" id="1.25.40.10:FF:002148">
    <property type="entry name" value="Pentatricopeptide repeat-containing protein At2g29760, chloroplastic"/>
    <property type="match status" value="1"/>
</dbReference>
<dbReference type="FunFam" id="1.25.40.10:FF:000344">
    <property type="entry name" value="Pentatricopeptide repeat-containing protein"/>
    <property type="match status" value="1"/>
</dbReference>
<keyword evidence="6" id="KW-1185">Reference proteome</keyword>
<name>A0A835M5C6_9MAGN</name>
<evidence type="ECO:0000313" key="5">
    <source>
        <dbReference type="EMBL" id="KAF9620258.1"/>
    </source>
</evidence>
<dbReference type="GO" id="GO:0008270">
    <property type="term" value="F:zinc ion binding"/>
    <property type="evidence" value="ECO:0007669"/>
    <property type="project" value="InterPro"/>
</dbReference>
<dbReference type="OrthoDB" id="185373at2759"/>
<dbReference type="InterPro" id="IPR011990">
    <property type="entry name" value="TPR-like_helical_dom_sf"/>
</dbReference>
<dbReference type="PROSITE" id="PS51375">
    <property type="entry name" value="PPR"/>
    <property type="match status" value="4"/>
</dbReference>
<evidence type="ECO:0000259" key="4">
    <source>
        <dbReference type="Pfam" id="PF14432"/>
    </source>
</evidence>
<dbReference type="GO" id="GO:0003723">
    <property type="term" value="F:RNA binding"/>
    <property type="evidence" value="ECO:0007669"/>
    <property type="project" value="InterPro"/>
</dbReference>
<dbReference type="Pfam" id="PF14432">
    <property type="entry name" value="DYW_deaminase"/>
    <property type="match status" value="1"/>
</dbReference>
<dbReference type="Gene3D" id="1.25.40.10">
    <property type="entry name" value="Tetratricopeptide repeat domain"/>
    <property type="match status" value="4"/>
</dbReference>
<dbReference type="PANTHER" id="PTHR47926">
    <property type="entry name" value="PENTATRICOPEPTIDE REPEAT-CONTAINING PROTEIN"/>
    <property type="match status" value="1"/>
</dbReference>
<dbReference type="AlphaFoldDB" id="A0A835M5C6"/>
<dbReference type="PANTHER" id="PTHR47926:SF373">
    <property type="entry name" value="TETRATRICOPEPTIDE-LIKE HELICAL DOMAIN SUPERFAMILY, DYW DOMAIN-CONTAINING PROTEIN"/>
    <property type="match status" value="1"/>
</dbReference>
<dbReference type="InterPro" id="IPR002885">
    <property type="entry name" value="PPR_rpt"/>
</dbReference>
<evidence type="ECO:0000256" key="3">
    <source>
        <dbReference type="PROSITE-ProRule" id="PRU00708"/>
    </source>
</evidence>
<feature type="domain" description="DYW" evidence="4">
    <location>
        <begin position="587"/>
        <end position="679"/>
    </location>
</feature>
<dbReference type="Proteomes" id="UP000631114">
    <property type="component" value="Unassembled WGS sequence"/>
</dbReference>
<evidence type="ECO:0000256" key="1">
    <source>
        <dbReference type="ARBA" id="ARBA00006643"/>
    </source>
</evidence>
<feature type="repeat" description="PPR" evidence="3">
    <location>
        <begin position="203"/>
        <end position="237"/>
    </location>
</feature>
<feature type="repeat" description="PPR" evidence="3">
    <location>
        <begin position="372"/>
        <end position="406"/>
    </location>
</feature>
<keyword evidence="2" id="KW-0677">Repeat</keyword>
<proteinExistence type="inferred from homology"/>
<feature type="repeat" description="PPR" evidence="3">
    <location>
        <begin position="271"/>
        <end position="305"/>
    </location>
</feature>
<dbReference type="Pfam" id="PF20430">
    <property type="entry name" value="Eplus_motif"/>
    <property type="match status" value="1"/>
</dbReference>
<accession>A0A835M5C6</accession>
<dbReference type="InterPro" id="IPR046848">
    <property type="entry name" value="E_motif"/>
</dbReference>
<dbReference type="InterPro" id="IPR032867">
    <property type="entry name" value="DYW_dom"/>
</dbReference>
<gene>
    <name evidence="5" type="ORF">IFM89_010993</name>
</gene>
<protein>
    <recommendedName>
        <fullName evidence="4">DYW domain-containing protein</fullName>
    </recommendedName>
</protein>
<evidence type="ECO:0000256" key="2">
    <source>
        <dbReference type="ARBA" id="ARBA00022737"/>
    </source>
</evidence>
<dbReference type="EMBL" id="JADFTS010000002">
    <property type="protein sequence ID" value="KAF9620258.1"/>
    <property type="molecule type" value="Genomic_DNA"/>
</dbReference>
<comment type="similarity">
    <text evidence="1">Belongs to the PPR family. PCMP-H subfamily.</text>
</comment>
<reference evidence="5 6" key="1">
    <citation type="submission" date="2020-10" db="EMBL/GenBank/DDBJ databases">
        <title>The Coptis chinensis genome and diversification of protoberbering-type alkaloids.</title>
        <authorList>
            <person name="Wang B."/>
            <person name="Shu S."/>
            <person name="Song C."/>
            <person name="Liu Y."/>
        </authorList>
    </citation>
    <scope>NUCLEOTIDE SEQUENCE [LARGE SCALE GENOMIC DNA]</scope>
    <source>
        <strain evidence="5">HL-2020</strain>
        <tissue evidence="5">Leaf</tissue>
    </source>
</reference>
<evidence type="ECO:0000313" key="6">
    <source>
        <dbReference type="Proteomes" id="UP000631114"/>
    </source>
</evidence>
<organism evidence="5 6">
    <name type="scientific">Coptis chinensis</name>
    <dbReference type="NCBI Taxonomy" id="261450"/>
    <lineage>
        <taxon>Eukaryota</taxon>
        <taxon>Viridiplantae</taxon>
        <taxon>Streptophyta</taxon>
        <taxon>Embryophyta</taxon>
        <taxon>Tracheophyta</taxon>
        <taxon>Spermatophyta</taxon>
        <taxon>Magnoliopsida</taxon>
        <taxon>Ranunculales</taxon>
        <taxon>Ranunculaceae</taxon>
        <taxon>Coptidoideae</taxon>
        <taxon>Coptis</taxon>
    </lineage>
</organism>
<dbReference type="InterPro" id="IPR046960">
    <property type="entry name" value="PPR_At4g14850-like_plant"/>
</dbReference>
<dbReference type="GO" id="GO:0009451">
    <property type="term" value="P:RNA modification"/>
    <property type="evidence" value="ECO:0007669"/>
    <property type="project" value="InterPro"/>
</dbReference>